<proteinExistence type="predicted"/>
<feature type="transmembrane region" description="Helical" evidence="6">
    <location>
        <begin position="1338"/>
        <end position="1357"/>
    </location>
</feature>
<dbReference type="STRING" id="37360.A0A0G4J4M0"/>
<dbReference type="InterPro" id="IPR000203">
    <property type="entry name" value="GPS"/>
</dbReference>
<feature type="transmembrane region" description="Helical" evidence="6">
    <location>
        <begin position="1159"/>
        <end position="1185"/>
    </location>
</feature>
<feature type="chain" id="PRO_5005193627" description="GAIN-B domain-containing protein" evidence="7">
    <location>
        <begin position="25"/>
        <end position="1564"/>
    </location>
</feature>
<dbReference type="GO" id="GO:0016020">
    <property type="term" value="C:membrane"/>
    <property type="evidence" value="ECO:0007669"/>
    <property type="project" value="UniProtKB-SubCell"/>
</dbReference>
<feature type="transmembrane region" description="Helical" evidence="6">
    <location>
        <begin position="1092"/>
        <end position="1112"/>
    </location>
</feature>
<dbReference type="Pfam" id="PF01825">
    <property type="entry name" value="GPS"/>
    <property type="match status" value="1"/>
</dbReference>
<evidence type="ECO:0000256" key="7">
    <source>
        <dbReference type="SAM" id="SignalP"/>
    </source>
</evidence>
<name>A0A0G4J4M0_PLABS</name>
<dbReference type="EMBL" id="CDSF01000128">
    <property type="protein sequence ID" value="CEP02457.1"/>
    <property type="molecule type" value="Genomic_DNA"/>
</dbReference>
<feature type="transmembrane region" description="Helical" evidence="6">
    <location>
        <begin position="1249"/>
        <end position="1269"/>
    </location>
</feature>
<evidence type="ECO:0000313" key="9">
    <source>
        <dbReference type="EMBL" id="CEP02457.1"/>
    </source>
</evidence>
<feature type="transmembrane region" description="Helical" evidence="6">
    <location>
        <begin position="1133"/>
        <end position="1153"/>
    </location>
</feature>
<dbReference type="Pfam" id="PF02010">
    <property type="entry name" value="REJ"/>
    <property type="match status" value="1"/>
</dbReference>
<keyword evidence="7" id="KW-0732">Signal</keyword>
<evidence type="ECO:0000256" key="3">
    <source>
        <dbReference type="ARBA" id="ARBA00022989"/>
    </source>
</evidence>
<evidence type="ECO:0000256" key="5">
    <source>
        <dbReference type="ARBA" id="ARBA00023157"/>
    </source>
</evidence>
<evidence type="ECO:0000256" key="4">
    <source>
        <dbReference type="ARBA" id="ARBA00023136"/>
    </source>
</evidence>
<keyword evidence="4 6" id="KW-0472">Membrane</keyword>
<evidence type="ECO:0000259" key="8">
    <source>
        <dbReference type="PROSITE" id="PS50221"/>
    </source>
</evidence>
<dbReference type="OrthoDB" id="1100386at2759"/>
<keyword evidence="5" id="KW-1015">Disulfide bond</keyword>
<dbReference type="Gene3D" id="2.60.220.50">
    <property type="match status" value="1"/>
</dbReference>
<keyword evidence="3 6" id="KW-1133">Transmembrane helix</keyword>
<feature type="domain" description="GAIN-B" evidence="8">
    <location>
        <begin position="907"/>
        <end position="1078"/>
    </location>
</feature>
<dbReference type="InterPro" id="IPR046338">
    <property type="entry name" value="GAIN_dom_sf"/>
</dbReference>
<accession>A0A0G4J4M0</accession>
<dbReference type="Proteomes" id="UP000039324">
    <property type="component" value="Unassembled WGS sequence"/>
</dbReference>
<reference evidence="9 10" key="1">
    <citation type="submission" date="2015-02" db="EMBL/GenBank/DDBJ databases">
        <authorList>
            <person name="Chooi Y.-H."/>
        </authorList>
    </citation>
    <scope>NUCLEOTIDE SEQUENCE [LARGE SCALE GENOMIC DNA]</scope>
    <source>
        <strain evidence="9">E3</strain>
    </source>
</reference>
<evidence type="ECO:0000256" key="2">
    <source>
        <dbReference type="ARBA" id="ARBA00022692"/>
    </source>
</evidence>
<evidence type="ECO:0000313" key="10">
    <source>
        <dbReference type="Proteomes" id="UP000039324"/>
    </source>
</evidence>
<sequence>MMGRPRLLLALQALLLLHASLASATISSARRRSTSAARRLGPDGILMLYPSVNDDMSWYSAVSWATNRSLTVGATQQADPYDNRSWTYSGGSIKISNGVMVQKDGTVLAITNSRYGWADLELTAYARNPSGSNGTSAFSGYTLEARSGGENASDPCSFRSYLSKLYFQSRQMGLQKRYTQSLYSGSVRTATGAVPYAAFVSAYLGMKMVVRSASNGSTVQVDLYVDYTEGANGGTWQRVLQRTDTNDWQASSTVSSCTFPDAGSYSSSVANILSPGKVLTVAVIAVAACVLTVTSPTTGQAGQNAVAISVKDVAEEDDDNVDQGRAARHHLWNEKRSSLDDNAGVDGTSTSVFDRTCACRSGHHAPPDNKAPDDEAPDRAASIDNRSAEEYCASVYLQETTGDVDHKTASDVYTCCPSNNRARATFVNGSPTQQQAIVYDGTARDDIEARCCPSSNIAGTCQHEAEANDTANIGTGGDVAIGNIATQHGTTSWTAGRVDSRSVDVIDHTNAYPAGDDASGNAWHVSIDPVASVDVSAALVLHANVRWPDSYYAAGADHPAFTSAWSCAPLDLSRPQTTLGPASNSLWLKVAPNRLAVGTVYNFTFSICIAGPPSRYASCSLAYRLITPDALPFGGNLSVTPLVAYELSTFTIRTAGWRSTGRVCVRLVAIVDAANGQLPLNGGSCAPAPATIDTMLPLGLPDDNHTLTVQAIAYDELTGVGSTPITIQCQCRPRPSTTTTTPADLVSLVMSSSRASLLSAVQAGAAFLNALPPAVSDQDGRERRQARADLLAAVIASATAPTNTTTTSSSLTAQATALHVVMSGPPDEISQAVAETSLQFMVDVMNGTTTTPSAARLPRAGRLVIAESLSAVIVALGAPTATSSDDVVVAVGLLGQAQVADLVPGEPHDAIETGQFRSEAWKVDRATNRATTCADHATNGYCVGLPDTLPAMQDPDASVGVLTTIWTVSPRPLPNGAVSRTVSVNVMIGGDNARRPVISNLSDPIQIGIATTSTTPSSSVQHALVCVSAGSGHPAPWTTDGCRLAGSAIQQINGTTSAICECTHLTDFAIVDDQRRHDADSTTSLYRQTGTIYLFFVWVYAGELAVVIAVALEGRQAIVKEAARKSLRLTSSLIATLCLVRIVSSVLYASGLWDVASHAIFIVLALAPPIVQFLLLSFYILMLAATARKIRTMSTAKLGLFQGMRAPFLFANATMVVVVPSLLVAGLLLPVDVTTGGVLGLSLADLLVSAASSVACLTCLALGVMFLWFGARLRQLLLDASRDAPGNVASTSSTSPYGKVARSLARMCTAFCVCLCVQSCLWLVSVVDFAWYLEHYSALHSLYLTCDATCIALAVLYNRNTVAVSRSARLNMDSTRMKRVFFGLDNRPSGATSKRAQTMAGSPVSVGAASTPLRTVQEAGDDNDVDVGAVDQGRAIQVAMAESWDLIRNAAAGPRHALTGGRHARIQTASGLEVEVVPLQDVVVVKPHVYNDHELEFMVELVGLVRSKLQARPAWRGATLDEVMTESRSIAETVIIEWRTNDLLLCMTPQLESRVNALADASRC</sequence>
<keyword evidence="2 6" id="KW-0812">Transmembrane</keyword>
<comment type="subcellular location">
    <subcellularLocation>
        <location evidence="1">Membrane</location>
    </subcellularLocation>
</comment>
<feature type="signal peptide" evidence="7">
    <location>
        <begin position="1"/>
        <end position="24"/>
    </location>
</feature>
<evidence type="ECO:0000256" key="1">
    <source>
        <dbReference type="ARBA" id="ARBA00004370"/>
    </source>
</evidence>
<feature type="transmembrane region" description="Helical" evidence="6">
    <location>
        <begin position="1206"/>
        <end position="1229"/>
    </location>
</feature>
<feature type="transmembrane region" description="Helical" evidence="6">
    <location>
        <begin position="1308"/>
        <end position="1332"/>
    </location>
</feature>
<keyword evidence="10" id="KW-1185">Reference proteome</keyword>
<dbReference type="InterPro" id="IPR057244">
    <property type="entry name" value="GAIN_B"/>
</dbReference>
<protein>
    <recommendedName>
        <fullName evidence="8">GAIN-B domain-containing protein</fullName>
    </recommendedName>
</protein>
<organism evidence="9 10">
    <name type="scientific">Plasmodiophora brassicae</name>
    <name type="common">Clubroot disease agent</name>
    <dbReference type="NCBI Taxonomy" id="37360"/>
    <lineage>
        <taxon>Eukaryota</taxon>
        <taxon>Sar</taxon>
        <taxon>Rhizaria</taxon>
        <taxon>Endomyxa</taxon>
        <taxon>Phytomyxea</taxon>
        <taxon>Plasmodiophorida</taxon>
        <taxon>Plasmodiophoridae</taxon>
        <taxon>Plasmodiophora</taxon>
    </lineage>
</organism>
<gene>
    <name evidence="9" type="ORF">PBRA_009041</name>
</gene>
<dbReference type="PROSITE" id="PS50221">
    <property type="entry name" value="GAIN_B"/>
    <property type="match status" value="1"/>
</dbReference>
<evidence type="ECO:0000256" key="6">
    <source>
        <dbReference type="SAM" id="Phobius"/>
    </source>
</evidence>
<dbReference type="InterPro" id="IPR002859">
    <property type="entry name" value="PKD/REJ-like"/>
</dbReference>